<accession>A0A7C2FR44</accession>
<dbReference type="NCBIfam" id="TIGR04335">
    <property type="entry name" value="AmmeMemoSam_A"/>
    <property type="match status" value="1"/>
</dbReference>
<feature type="domain" description="AMMECR1" evidence="2">
    <location>
        <begin position="12"/>
        <end position="207"/>
    </location>
</feature>
<protein>
    <recommendedName>
        <fullName evidence="1">Protein ENP55_04620</fullName>
    </recommendedName>
</protein>
<name>A0A7C2FR44_9CREN</name>
<proteinExistence type="inferred from homology"/>
<dbReference type="Gene3D" id="3.30.700.20">
    <property type="entry name" value="Hypothetical protein ph0010, domain 1"/>
    <property type="match status" value="1"/>
</dbReference>
<dbReference type="InterPro" id="IPR002733">
    <property type="entry name" value="AMMECR1_domain"/>
</dbReference>
<evidence type="ECO:0000256" key="1">
    <source>
        <dbReference type="HAMAP-Rule" id="MF_00645"/>
    </source>
</evidence>
<organism evidence="3">
    <name type="scientific">Thermosphaera aggregans</name>
    <dbReference type="NCBI Taxonomy" id="54254"/>
    <lineage>
        <taxon>Archaea</taxon>
        <taxon>Thermoproteota</taxon>
        <taxon>Thermoprotei</taxon>
        <taxon>Desulfurococcales</taxon>
        <taxon>Desulfurococcaceae</taxon>
        <taxon>Thermosphaera</taxon>
    </lineage>
</organism>
<dbReference type="PANTHER" id="PTHR13016">
    <property type="entry name" value="AMMECR1 HOMOLOG"/>
    <property type="match status" value="1"/>
</dbReference>
<evidence type="ECO:0000259" key="2">
    <source>
        <dbReference type="PROSITE" id="PS51112"/>
    </source>
</evidence>
<dbReference type="InterPro" id="IPR027485">
    <property type="entry name" value="AMMECR1_N"/>
</dbReference>
<dbReference type="InterPro" id="IPR023473">
    <property type="entry name" value="AMMECR1"/>
</dbReference>
<dbReference type="EMBL" id="DSJT01000023">
    <property type="protein sequence ID" value="HEF87563.1"/>
    <property type="molecule type" value="Genomic_DNA"/>
</dbReference>
<reference evidence="3" key="1">
    <citation type="journal article" date="2020" name="mSystems">
        <title>Genome- and Community-Level Interaction Insights into Carbon Utilization and Element Cycling Functions of Hydrothermarchaeota in Hydrothermal Sediment.</title>
        <authorList>
            <person name="Zhou Z."/>
            <person name="Liu Y."/>
            <person name="Xu W."/>
            <person name="Pan J."/>
            <person name="Luo Z.H."/>
            <person name="Li M."/>
        </authorList>
    </citation>
    <scope>NUCLEOTIDE SEQUENCE [LARGE SCALE GENOMIC DNA]</scope>
    <source>
        <strain evidence="3">SpSt-23</strain>
    </source>
</reference>
<dbReference type="InterPro" id="IPR036071">
    <property type="entry name" value="AMMECR1_dom_sf"/>
</dbReference>
<dbReference type="Gene3D" id="3.30.1490.150">
    <property type="entry name" value="Hypothetical protein ph0010, domain 2"/>
    <property type="match status" value="1"/>
</dbReference>
<dbReference type="PANTHER" id="PTHR13016:SF0">
    <property type="entry name" value="AMME SYNDROME CANDIDATE GENE 1 PROTEIN"/>
    <property type="match status" value="1"/>
</dbReference>
<dbReference type="Pfam" id="PF01871">
    <property type="entry name" value="AMMECR1"/>
    <property type="match status" value="1"/>
</dbReference>
<dbReference type="NCBIfam" id="TIGR00296">
    <property type="entry name" value="TIGR00296 family protein"/>
    <property type="match status" value="1"/>
</dbReference>
<dbReference type="InterPro" id="IPR027623">
    <property type="entry name" value="AmmeMemoSam_A"/>
</dbReference>
<dbReference type="PROSITE" id="PS51112">
    <property type="entry name" value="AMMECR1"/>
    <property type="match status" value="1"/>
</dbReference>
<sequence>MLPVHPNEISFEEGVFLVKLARKAIEKIVIEGETLKPPPEAPEKFKRPGMTFTTIETYLGEKLSSLRGCIGFLAPIYSLLESTIYSAIEAATGDPRFPPVTPQELDKILVEVTVLSVPTPLMVSDRKLLPRLITIGRHGLVVEKGFYKGTLLPVVPVEYCWEREEFLSETCLKAGLRPDCWLNPSTKVYYYEGRVFREKTPKGDIYERDLSQEYVTECLKR</sequence>
<dbReference type="HAMAP" id="MF_00645">
    <property type="entry name" value="AMMECR1"/>
    <property type="match status" value="1"/>
</dbReference>
<dbReference type="SUPFAM" id="SSF143447">
    <property type="entry name" value="AMMECR1-like"/>
    <property type="match status" value="1"/>
</dbReference>
<gene>
    <name evidence="3" type="ORF">ENP55_04620</name>
</gene>
<comment type="caution">
    <text evidence="3">The sequence shown here is derived from an EMBL/GenBank/DDBJ whole genome shotgun (WGS) entry which is preliminary data.</text>
</comment>
<evidence type="ECO:0000313" key="3">
    <source>
        <dbReference type="EMBL" id="HEF87563.1"/>
    </source>
</evidence>
<dbReference type="InterPro" id="IPR023472">
    <property type="entry name" value="Uncharacterised_MJ0810"/>
</dbReference>
<dbReference type="AlphaFoldDB" id="A0A7C2FR44"/>